<evidence type="ECO:0000256" key="8">
    <source>
        <dbReference type="ARBA" id="ARBA00023002"/>
    </source>
</evidence>
<proteinExistence type="inferred from homology"/>
<dbReference type="Gene3D" id="3.30.390.30">
    <property type="match status" value="1"/>
</dbReference>
<dbReference type="Gene3D" id="3.50.50.60">
    <property type="entry name" value="FAD/NAD(P)-binding domain"/>
    <property type="match status" value="2"/>
</dbReference>
<dbReference type="GO" id="GO:0006103">
    <property type="term" value="P:2-oxoglutarate metabolic process"/>
    <property type="evidence" value="ECO:0007669"/>
    <property type="project" value="TreeGrafter"/>
</dbReference>
<dbReference type="SUPFAM" id="SSF55424">
    <property type="entry name" value="FAD/NAD-linked reductases, dimerisation (C-terminal) domain"/>
    <property type="match status" value="1"/>
</dbReference>
<dbReference type="InterPro" id="IPR036188">
    <property type="entry name" value="FAD/NAD-bd_sf"/>
</dbReference>
<dbReference type="GO" id="GO:0050660">
    <property type="term" value="F:flavin adenine dinucleotide binding"/>
    <property type="evidence" value="ECO:0007669"/>
    <property type="project" value="InterPro"/>
</dbReference>
<dbReference type="FunFam" id="3.30.390.30:FF:000001">
    <property type="entry name" value="Dihydrolipoyl dehydrogenase"/>
    <property type="match status" value="1"/>
</dbReference>
<dbReference type="GO" id="GO:0004148">
    <property type="term" value="F:dihydrolipoyl dehydrogenase (NADH) activity"/>
    <property type="evidence" value="ECO:0007669"/>
    <property type="project" value="UniProtKB-EC"/>
</dbReference>
<evidence type="ECO:0000256" key="13">
    <source>
        <dbReference type="PIRSR" id="PIRSR000350-2"/>
    </source>
</evidence>
<evidence type="ECO:0000256" key="3">
    <source>
        <dbReference type="ARBA" id="ARBA00012608"/>
    </source>
</evidence>
<evidence type="ECO:0000313" key="19">
    <source>
        <dbReference type="EMBL" id="QSQ08493.1"/>
    </source>
</evidence>
<reference evidence="19" key="1">
    <citation type="submission" date="2020-07" db="EMBL/GenBank/DDBJ databases">
        <title>Koleobacter methoxysyntrophicus gen. nov., sp. nov., a novel anaerobic bacterium isolated from deep subsurface oil field and proposal of Koleobacterales ord. nov. in the phylum Firmicutes.</title>
        <authorList>
            <person name="Sakamoto S."/>
            <person name="Tamaki H."/>
        </authorList>
    </citation>
    <scope>NUCLEOTIDE SEQUENCE</scope>
    <source>
        <strain evidence="19">NRmbB1</strain>
    </source>
</reference>
<evidence type="ECO:0000256" key="1">
    <source>
        <dbReference type="ARBA" id="ARBA00004496"/>
    </source>
</evidence>
<dbReference type="PRINTS" id="PR00411">
    <property type="entry name" value="PNDRDTASEI"/>
</dbReference>
<dbReference type="NCBIfam" id="TIGR01350">
    <property type="entry name" value="lipoamide_DH"/>
    <property type="match status" value="1"/>
</dbReference>
<keyword evidence="11 16" id="KW-0676">Redox-active center</keyword>
<dbReference type="PANTHER" id="PTHR22912:SF217">
    <property type="entry name" value="DIHYDROLIPOYL DEHYDROGENASE"/>
    <property type="match status" value="1"/>
</dbReference>
<dbReference type="InterPro" id="IPR006258">
    <property type="entry name" value="Lipoamide_DH"/>
</dbReference>
<dbReference type="EMBL" id="CP059066">
    <property type="protein sequence ID" value="QSQ08493.1"/>
    <property type="molecule type" value="Genomic_DNA"/>
</dbReference>
<keyword evidence="10" id="KW-1015">Disulfide bond</keyword>
<dbReference type="PIRSF" id="PIRSF000350">
    <property type="entry name" value="Mercury_reductase_MerA"/>
    <property type="match status" value="1"/>
</dbReference>
<evidence type="ECO:0000256" key="2">
    <source>
        <dbReference type="ARBA" id="ARBA00007532"/>
    </source>
</evidence>
<dbReference type="Pfam" id="PF07992">
    <property type="entry name" value="Pyr_redox_2"/>
    <property type="match status" value="1"/>
</dbReference>
<dbReference type="InterPro" id="IPR001100">
    <property type="entry name" value="Pyr_nuc-diS_OxRdtase"/>
</dbReference>
<evidence type="ECO:0000256" key="5">
    <source>
        <dbReference type="ARBA" id="ARBA00022490"/>
    </source>
</evidence>
<evidence type="ECO:0000256" key="11">
    <source>
        <dbReference type="ARBA" id="ARBA00023284"/>
    </source>
</evidence>
<organism evidence="19 20">
    <name type="scientific">Koleobacter methoxysyntrophicus</name>
    <dbReference type="NCBI Taxonomy" id="2751313"/>
    <lineage>
        <taxon>Bacteria</taxon>
        <taxon>Bacillati</taxon>
        <taxon>Bacillota</taxon>
        <taxon>Clostridia</taxon>
        <taxon>Koleobacterales</taxon>
        <taxon>Koleobacteraceae</taxon>
        <taxon>Koleobacter</taxon>
    </lineage>
</organism>
<keyword evidence="6 16" id="KW-0285">Flavoprotein</keyword>
<accession>A0A8A0RJU2</accession>
<dbReference type="PRINTS" id="PR00368">
    <property type="entry name" value="FADPNR"/>
</dbReference>
<evidence type="ECO:0000256" key="9">
    <source>
        <dbReference type="ARBA" id="ARBA00023027"/>
    </source>
</evidence>
<keyword evidence="5" id="KW-0963">Cytoplasm</keyword>
<dbReference type="InterPro" id="IPR004099">
    <property type="entry name" value="Pyr_nucl-diS_OxRdtase_dimer"/>
</dbReference>
<evidence type="ECO:0000259" key="17">
    <source>
        <dbReference type="Pfam" id="PF02852"/>
    </source>
</evidence>
<dbReference type="EC" id="1.8.1.4" evidence="3 16"/>
<evidence type="ECO:0000256" key="7">
    <source>
        <dbReference type="ARBA" id="ARBA00022827"/>
    </source>
</evidence>
<evidence type="ECO:0000259" key="18">
    <source>
        <dbReference type="Pfam" id="PF07992"/>
    </source>
</evidence>
<evidence type="ECO:0000256" key="16">
    <source>
        <dbReference type="RuleBase" id="RU003692"/>
    </source>
</evidence>
<dbReference type="InterPro" id="IPR016156">
    <property type="entry name" value="FAD/NAD-linked_Rdtase_dimer_sf"/>
</dbReference>
<evidence type="ECO:0000256" key="15">
    <source>
        <dbReference type="PIRSR" id="PIRSR000350-4"/>
    </source>
</evidence>
<dbReference type="InterPro" id="IPR050151">
    <property type="entry name" value="Class-I_Pyr_Nuc-Dis_Oxidored"/>
</dbReference>
<comment type="miscellaneous">
    <text evidence="16">The active site is a redox-active disulfide bond.</text>
</comment>
<evidence type="ECO:0000256" key="12">
    <source>
        <dbReference type="ARBA" id="ARBA00049187"/>
    </source>
</evidence>
<evidence type="ECO:0000256" key="4">
    <source>
        <dbReference type="ARBA" id="ARBA00016961"/>
    </source>
</evidence>
<evidence type="ECO:0000256" key="10">
    <source>
        <dbReference type="ARBA" id="ARBA00023157"/>
    </source>
</evidence>
<comment type="cofactor">
    <cofactor evidence="14 16">
        <name>FAD</name>
        <dbReference type="ChEBI" id="CHEBI:57692"/>
    </cofactor>
    <text evidence="14 16">Binds 1 FAD per subunit.</text>
</comment>
<dbReference type="GO" id="GO:0005737">
    <property type="term" value="C:cytoplasm"/>
    <property type="evidence" value="ECO:0007669"/>
    <property type="project" value="UniProtKB-SubCell"/>
</dbReference>
<feature type="disulfide bond" description="Redox-active" evidence="15">
    <location>
        <begin position="38"/>
        <end position="43"/>
    </location>
</feature>
<dbReference type="InterPro" id="IPR023753">
    <property type="entry name" value="FAD/NAD-binding_dom"/>
</dbReference>
<dbReference type="AlphaFoldDB" id="A0A8A0RJU2"/>
<evidence type="ECO:0000256" key="14">
    <source>
        <dbReference type="PIRSR" id="PIRSR000350-3"/>
    </source>
</evidence>
<evidence type="ECO:0000313" key="20">
    <source>
        <dbReference type="Proteomes" id="UP000662904"/>
    </source>
</evidence>
<dbReference type="KEGG" id="kme:H0A61_00818"/>
<dbReference type="PANTHER" id="PTHR22912">
    <property type="entry name" value="DISULFIDE OXIDOREDUCTASE"/>
    <property type="match status" value="1"/>
</dbReference>
<feature type="binding site" evidence="14">
    <location>
        <begin position="139"/>
        <end position="141"/>
    </location>
    <ligand>
        <name>FAD</name>
        <dbReference type="ChEBI" id="CHEBI:57692"/>
    </ligand>
</feature>
<sequence length="457" mass="49147">MKVIVIGGGPGGYEAAIKAAKLGAQVILIEKDKLGGTCLNRGCIPTKALLASSDILNEIKEAARFGIQIEGEVSENFSDIIERKNKLILQLSKGIEFLLNKNGVRYVKGTGRLLDRRRVEVTADDFKEVMEADRIILATGSIPVCPEIFGYDGKNVITSDEVLSFRKVPDSIIIVGGGVIGCEIGQFLKRMGSEVTIVEMMPHILPLEDTDVAKQLERQFKKEKIRLITGEGISSVRVNGNRVIAGLKDGKELEADVLMVSIGRKPFTQGLGLENAGIRTDKRGMIPVNKKMETCVEGIYAIGDLVASPALAHVASKEGLIAAENAVGGSREVSYHAVPRCVYTDPEIASVGINKAEADQKGICYKIGTFDFRGLGKAQVVNKIQGFVKVLTDEKDRLIGASIVGPSATELLAELTLAVHLGLTAEQVGDVIHPHPSLCEALMEALHDVHGQSIHKV</sequence>
<comment type="subcellular location">
    <subcellularLocation>
        <location evidence="1">Cytoplasm</location>
    </subcellularLocation>
</comment>
<keyword evidence="9 14" id="KW-0520">NAD</keyword>
<comment type="catalytic activity">
    <reaction evidence="12 16">
        <text>N(6)-[(R)-dihydrolipoyl]-L-lysyl-[protein] + NAD(+) = N(6)-[(R)-lipoyl]-L-lysyl-[protein] + NADH + H(+)</text>
        <dbReference type="Rhea" id="RHEA:15045"/>
        <dbReference type="Rhea" id="RHEA-COMP:10474"/>
        <dbReference type="Rhea" id="RHEA-COMP:10475"/>
        <dbReference type="ChEBI" id="CHEBI:15378"/>
        <dbReference type="ChEBI" id="CHEBI:57540"/>
        <dbReference type="ChEBI" id="CHEBI:57945"/>
        <dbReference type="ChEBI" id="CHEBI:83099"/>
        <dbReference type="ChEBI" id="CHEBI:83100"/>
        <dbReference type="EC" id="1.8.1.4"/>
    </reaction>
</comment>
<dbReference type="InterPro" id="IPR012999">
    <property type="entry name" value="Pyr_OxRdtase_I_AS"/>
</dbReference>
<dbReference type="PROSITE" id="PS00076">
    <property type="entry name" value="PYRIDINE_REDOX_1"/>
    <property type="match status" value="1"/>
</dbReference>
<protein>
    <recommendedName>
        <fullName evidence="4 16">Dihydrolipoyl dehydrogenase</fullName>
        <ecNumber evidence="3 16">1.8.1.4</ecNumber>
    </recommendedName>
</protein>
<feature type="binding site" evidence="14">
    <location>
        <position position="304"/>
    </location>
    <ligand>
        <name>FAD</name>
        <dbReference type="ChEBI" id="CHEBI:57692"/>
    </ligand>
</feature>
<gene>
    <name evidence="19" type="primary">lpd</name>
    <name evidence="19" type="ORF">H0A61_00818</name>
</gene>
<feature type="binding site" evidence="14">
    <location>
        <position position="199"/>
    </location>
    <ligand>
        <name>NAD(+)</name>
        <dbReference type="ChEBI" id="CHEBI:57540"/>
    </ligand>
</feature>
<dbReference type="Pfam" id="PF02852">
    <property type="entry name" value="Pyr_redox_dim"/>
    <property type="match status" value="1"/>
</dbReference>
<dbReference type="RefSeq" id="WP_206708702.1">
    <property type="nucleotide sequence ID" value="NZ_CP059066.1"/>
</dbReference>
<feature type="binding site" evidence="14">
    <location>
        <position position="47"/>
    </location>
    <ligand>
        <name>FAD</name>
        <dbReference type="ChEBI" id="CHEBI:57692"/>
    </ligand>
</feature>
<dbReference type="SUPFAM" id="SSF51905">
    <property type="entry name" value="FAD/NAD(P)-binding domain"/>
    <property type="match status" value="1"/>
</dbReference>
<feature type="binding site" evidence="14">
    <location>
        <begin position="176"/>
        <end position="183"/>
    </location>
    <ligand>
        <name>NAD(+)</name>
        <dbReference type="ChEBI" id="CHEBI:57540"/>
    </ligand>
</feature>
<comment type="similarity">
    <text evidence="2 16">Belongs to the class-I pyridine nucleotide-disulfide oxidoreductase family.</text>
</comment>
<feature type="active site" description="Proton acceptor" evidence="13">
    <location>
        <position position="435"/>
    </location>
</feature>
<keyword evidence="20" id="KW-1185">Reference proteome</keyword>
<keyword evidence="8 16" id="KW-0560">Oxidoreductase</keyword>
<feature type="domain" description="FAD/NAD(P)-binding" evidence="18">
    <location>
        <begin position="1"/>
        <end position="319"/>
    </location>
</feature>
<dbReference type="Proteomes" id="UP000662904">
    <property type="component" value="Chromosome"/>
</dbReference>
<feature type="binding site" evidence="14">
    <location>
        <position position="263"/>
    </location>
    <ligand>
        <name>NAD(+)</name>
        <dbReference type="ChEBI" id="CHEBI:57540"/>
    </ligand>
</feature>
<feature type="domain" description="Pyridine nucleotide-disulphide oxidoreductase dimerisation" evidence="17">
    <location>
        <begin position="338"/>
        <end position="445"/>
    </location>
</feature>
<keyword evidence="7 14" id="KW-0274">FAD</keyword>
<name>A0A8A0RJU2_9FIRM</name>
<feature type="binding site" evidence="14">
    <location>
        <position position="111"/>
    </location>
    <ligand>
        <name>FAD</name>
        <dbReference type="ChEBI" id="CHEBI:57692"/>
    </ligand>
</feature>
<keyword evidence="14" id="KW-0547">Nucleotide-binding</keyword>
<evidence type="ECO:0000256" key="6">
    <source>
        <dbReference type="ARBA" id="ARBA00022630"/>
    </source>
</evidence>